<dbReference type="Proteomes" id="UP000694388">
    <property type="component" value="Unplaced"/>
</dbReference>
<dbReference type="InterPro" id="IPR011993">
    <property type="entry name" value="PH-like_dom_sf"/>
</dbReference>
<dbReference type="PANTHER" id="PTHR23103:SF15">
    <property type="entry name" value="AMYLOID-BETA-LIKE PROTEIN"/>
    <property type="match status" value="1"/>
</dbReference>
<dbReference type="Gene3D" id="3.90.570.10">
    <property type="entry name" value="Amyloidogenic glycoprotein, heparin-binding domain"/>
    <property type="match status" value="1"/>
</dbReference>
<feature type="disulfide bond" evidence="5">
    <location>
        <begin position="112"/>
        <end position="119"/>
    </location>
</feature>
<dbReference type="GO" id="GO:0008201">
    <property type="term" value="F:heparin binding"/>
    <property type="evidence" value="ECO:0007669"/>
    <property type="project" value="UniProtKB-UniRule"/>
</dbReference>
<dbReference type="InterPro" id="IPR036176">
    <property type="entry name" value="E2_sf"/>
</dbReference>
<proteinExistence type="inferred from homology"/>
<dbReference type="Pfam" id="PF10515">
    <property type="entry name" value="APP_amyloid"/>
    <property type="match status" value="1"/>
</dbReference>
<dbReference type="Pfam" id="PF12925">
    <property type="entry name" value="APP_E2"/>
    <property type="match status" value="1"/>
</dbReference>
<reference evidence="9" key="1">
    <citation type="submission" date="2025-08" db="UniProtKB">
        <authorList>
            <consortium name="Ensembl"/>
        </authorList>
    </citation>
    <scope>IDENTIFICATION</scope>
</reference>
<name>A0A8C4QRZ9_EPTBU</name>
<dbReference type="Gene3D" id="2.30.29.30">
    <property type="entry name" value="Pleckstrin-homology domain (PH domain)/Phosphotyrosine-binding domain (PTB)"/>
    <property type="match status" value="1"/>
</dbReference>
<keyword evidence="10" id="KW-1185">Reference proteome</keyword>
<comment type="subcellular location">
    <subcellularLocation>
        <location evidence="1">Membrane</location>
        <topology evidence="1">Single-pass type I membrane protein</topology>
    </subcellularLocation>
</comment>
<sequence>MDKIHRDSKWGIYLSLYYRCFGVSVPLSVVIYLHIVFLGNDKVYSPQVAMFCGKLNMHLDLETGGWIEDPNGTTSCLRTPADVQSYCQKVYPMLSVVDVSEAEEQTVIHNWCRKGHRHCTGHSHIVLPYRCLVPQDFSYDTLVFLFSHGLWQACGDLVLHSHSVAKPCGDNGFRAVDFVCCPSPPSSITTLEFNTRYYVGNSKRCSNEIFSILASPSEDWGSALQELRAGQEREVKHLVEAHQARVEALLNDRRRQALQDYLSALEEENPRPSHVLHTLKVYLRAERKDIQHTARRFLHLQHADPARATAHTHMVSLQRMLIAFQTRRALFDVAMSTDFMWICFQSHYYIIIHTYLKPTTLTVQPSPGVCMYMRATTCMCFYFHIILFLLQVDEALTPEERHLNKMQQNGYENPTYKFYEGLHN</sequence>
<accession>A0A8C4QRZ9</accession>
<dbReference type="GO" id="GO:0016020">
    <property type="term" value="C:membrane"/>
    <property type="evidence" value="ECO:0007669"/>
    <property type="project" value="UniProtKB-SubCell"/>
</dbReference>
<dbReference type="SUPFAM" id="SSF56491">
    <property type="entry name" value="A heparin-binding domain"/>
    <property type="match status" value="1"/>
</dbReference>
<dbReference type="GO" id="GO:0007409">
    <property type="term" value="P:axonogenesis"/>
    <property type="evidence" value="ECO:0007669"/>
    <property type="project" value="TreeGrafter"/>
</dbReference>
<reference evidence="9" key="2">
    <citation type="submission" date="2025-09" db="UniProtKB">
        <authorList>
            <consortium name="Ensembl"/>
        </authorList>
    </citation>
    <scope>IDENTIFICATION</scope>
</reference>
<evidence type="ECO:0000256" key="4">
    <source>
        <dbReference type="ARBA" id="ARBA00023136"/>
    </source>
</evidence>
<evidence type="ECO:0000259" key="8">
    <source>
        <dbReference type="PROSITE" id="PS51870"/>
    </source>
</evidence>
<evidence type="ECO:0000256" key="1">
    <source>
        <dbReference type="ARBA" id="ARBA00004479"/>
    </source>
</evidence>
<keyword evidence="4 6" id="KW-0472">Membrane</keyword>
<dbReference type="PROSITE" id="PS51870">
    <property type="entry name" value="APP_E2"/>
    <property type="match status" value="1"/>
</dbReference>
<feature type="domain" description="E1" evidence="7">
    <location>
        <begin position="42"/>
        <end position="183"/>
    </location>
</feature>
<dbReference type="Ensembl" id="ENSEBUT00000019472.1">
    <property type="protein sequence ID" value="ENSEBUP00000018896.1"/>
    <property type="gene ID" value="ENSEBUG00000011784.1"/>
</dbReference>
<dbReference type="AlphaFoldDB" id="A0A8C4QRZ9"/>
<dbReference type="SMART" id="SM00006">
    <property type="entry name" value="A4_EXTRA"/>
    <property type="match status" value="1"/>
</dbReference>
<evidence type="ECO:0000259" key="7">
    <source>
        <dbReference type="PROSITE" id="PS51869"/>
    </source>
</evidence>
<dbReference type="InterPro" id="IPR008154">
    <property type="entry name" value="Amyloid_glyco_extra"/>
</dbReference>
<dbReference type="InterPro" id="IPR015849">
    <property type="entry name" value="Amyloid_glyco_heparin-bd"/>
</dbReference>
<dbReference type="InterPro" id="IPR024329">
    <property type="entry name" value="Amyloid_glyco_E2_domain"/>
</dbReference>
<comment type="caution">
    <text evidence="5">Lacks conserved residue(s) required for the propagation of feature annotation.</text>
</comment>
<keyword evidence="3 6" id="KW-1133">Transmembrane helix</keyword>
<organism evidence="9 10">
    <name type="scientific">Eptatretus burgeri</name>
    <name type="common">Inshore hagfish</name>
    <dbReference type="NCBI Taxonomy" id="7764"/>
    <lineage>
        <taxon>Eukaryota</taxon>
        <taxon>Metazoa</taxon>
        <taxon>Chordata</taxon>
        <taxon>Craniata</taxon>
        <taxon>Vertebrata</taxon>
        <taxon>Cyclostomata</taxon>
        <taxon>Myxini</taxon>
        <taxon>Myxiniformes</taxon>
        <taxon>Myxinidae</taxon>
        <taxon>Eptatretinae</taxon>
        <taxon>Eptatretus</taxon>
    </lineage>
</organism>
<dbReference type="PROSITE" id="PS00320">
    <property type="entry name" value="APP_INTRA"/>
    <property type="match status" value="1"/>
</dbReference>
<dbReference type="PROSITE" id="PS51869">
    <property type="entry name" value="APP_E1"/>
    <property type="match status" value="1"/>
</dbReference>
<feature type="transmembrane region" description="Helical" evidence="6">
    <location>
        <begin position="16"/>
        <end position="38"/>
    </location>
</feature>
<dbReference type="InterPro" id="IPR036454">
    <property type="entry name" value="Amyloid_glyco_heparin-bd_sf"/>
</dbReference>
<dbReference type="PANTHER" id="PTHR23103">
    <property type="entry name" value="ALZHEIMER'S DISEASE BETA-AMYLOID RELATED"/>
    <property type="match status" value="1"/>
</dbReference>
<feature type="domain" description="E2" evidence="8">
    <location>
        <begin position="234"/>
        <end position="311"/>
    </location>
</feature>
<protein>
    <submittedName>
        <fullName evidence="9">Uncharacterized protein</fullName>
    </submittedName>
</protein>
<dbReference type="InterPro" id="IPR019543">
    <property type="entry name" value="APP_amyloid_C"/>
</dbReference>
<evidence type="ECO:0000256" key="5">
    <source>
        <dbReference type="PROSITE-ProRule" id="PRU01217"/>
    </source>
</evidence>
<evidence type="ECO:0000313" key="9">
    <source>
        <dbReference type="Ensembl" id="ENSEBUP00000018896.1"/>
    </source>
</evidence>
<feature type="region of interest" description="CuBD subdomain" evidence="5">
    <location>
        <begin position="135"/>
        <end position="183"/>
    </location>
</feature>
<dbReference type="Gene3D" id="1.20.120.770">
    <property type="entry name" value="Amyloid precursor protein, E2 domain"/>
    <property type="match status" value="1"/>
</dbReference>
<dbReference type="InterPro" id="IPR008155">
    <property type="entry name" value="Amyloid_glyco"/>
</dbReference>
<evidence type="ECO:0000256" key="3">
    <source>
        <dbReference type="ARBA" id="ARBA00022989"/>
    </source>
</evidence>
<keyword evidence="5" id="KW-1015">Disulfide bond</keyword>
<dbReference type="SUPFAM" id="SSF109843">
    <property type="entry name" value="CAPPD, an extracellular domain of amyloid beta A4 protein"/>
    <property type="match status" value="1"/>
</dbReference>
<keyword evidence="2 6" id="KW-0812">Transmembrane</keyword>
<feature type="disulfide bond" evidence="5">
    <location>
        <begin position="87"/>
        <end position="131"/>
    </location>
</feature>
<dbReference type="Pfam" id="PF02177">
    <property type="entry name" value="APP_N"/>
    <property type="match status" value="1"/>
</dbReference>
<comment type="similarity">
    <text evidence="5">Belongs to the APP family.</text>
</comment>
<evidence type="ECO:0000256" key="2">
    <source>
        <dbReference type="ARBA" id="ARBA00022692"/>
    </source>
</evidence>
<feature type="region of interest" description="GFLD subdomain" evidence="5">
    <location>
        <begin position="42"/>
        <end position="133"/>
    </location>
</feature>
<evidence type="ECO:0000256" key="6">
    <source>
        <dbReference type="SAM" id="Phobius"/>
    </source>
</evidence>
<evidence type="ECO:0000313" key="10">
    <source>
        <dbReference type="Proteomes" id="UP000694388"/>
    </source>
</evidence>
<dbReference type="GO" id="GO:0007417">
    <property type="term" value="P:central nervous system development"/>
    <property type="evidence" value="ECO:0007669"/>
    <property type="project" value="TreeGrafter"/>
</dbReference>
<dbReference type="GeneTree" id="ENSGT00530000063252"/>
<dbReference type="InterPro" id="IPR019745">
    <property type="entry name" value="Amyloid_glyco_intracell_CS"/>
</dbReference>